<evidence type="ECO:0000313" key="1">
    <source>
        <dbReference type="EMBL" id="KAF7185633.1"/>
    </source>
</evidence>
<dbReference type="AlphaFoldDB" id="A0A8H6R6V3"/>
<gene>
    <name evidence="1" type="ORF">HII31_13028</name>
</gene>
<comment type="caution">
    <text evidence="1">The sequence shown here is derived from an EMBL/GenBank/DDBJ whole genome shotgun (WGS) entry which is preliminary data.</text>
</comment>
<protein>
    <submittedName>
        <fullName evidence="1">Uncharacterized protein</fullName>
    </submittedName>
</protein>
<sequence length="100" mass="11720">MRRYGIFVRAQYRDGLLESGLLHEELFKFPARCPDPTLLLEQFELCFDSISASISRSTYYDLIQPDRIVQWAKLIRTVSWSTVFERDLAENRPCTSTELV</sequence>
<reference evidence="1" key="1">
    <citation type="submission" date="2020-04" db="EMBL/GenBank/DDBJ databases">
        <title>Draft genome resource of the tomato pathogen Pseudocercospora fuligena.</title>
        <authorList>
            <person name="Zaccaron A."/>
        </authorList>
    </citation>
    <scope>NUCLEOTIDE SEQUENCE</scope>
    <source>
        <strain evidence="1">PF001</strain>
    </source>
</reference>
<keyword evidence="2" id="KW-1185">Reference proteome</keyword>
<name>A0A8H6R6V3_9PEZI</name>
<organism evidence="1 2">
    <name type="scientific">Pseudocercospora fuligena</name>
    <dbReference type="NCBI Taxonomy" id="685502"/>
    <lineage>
        <taxon>Eukaryota</taxon>
        <taxon>Fungi</taxon>
        <taxon>Dikarya</taxon>
        <taxon>Ascomycota</taxon>
        <taxon>Pezizomycotina</taxon>
        <taxon>Dothideomycetes</taxon>
        <taxon>Dothideomycetidae</taxon>
        <taxon>Mycosphaerellales</taxon>
        <taxon>Mycosphaerellaceae</taxon>
        <taxon>Pseudocercospora</taxon>
    </lineage>
</organism>
<evidence type="ECO:0000313" key="2">
    <source>
        <dbReference type="Proteomes" id="UP000660729"/>
    </source>
</evidence>
<accession>A0A8H6R6V3</accession>
<proteinExistence type="predicted"/>
<dbReference type="Proteomes" id="UP000660729">
    <property type="component" value="Unassembled WGS sequence"/>
</dbReference>
<dbReference type="EMBL" id="JABCIY010000314">
    <property type="protein sequence ID" value="KAF7185633.1"/>
    <property type="molecule type" value="Genomic_DNA"/>
</dbReference>